<dbReference type="SUPFAM" id="SSF51445">
    <property type="entry name" value="(Trans)glycosidases"/>
    <property type="match status" value="1"/>
</dbReference>
<evidence type="ECO:0000256" key="2">
    <source>
        <dbReference type="ARBA" id="ARBA00005336"/>
    </source>
</evidence>
<evidence type="ECO:0000256" key="3">
    <source>
        <dbReference type="ARBA" id="ARBA00012663"/>
    </source>
</evidence>
<proteinExistence type="inferred from homology"/>
<dbReference type="InterPro" id="IPR050226">
    <property type="entry name" value="NagZ_Beta-hexosaminidase"/>
</dbReference>
<dbReference type="InterPro" id="IPR017853">
    <property type="entry name" value="GH"/>
</dbReference>
<evidence type="ECO:0000256" key="5">
    <source>
        <dbReference type="ARBA" id="ARBA00023295"/>
    </source>
</evidence>
<dbReference type="Proteomes" id="UP000616547">
    <property type="component" value="Unassembled WGS sequence"/>
</dbReference>
<comment type="similarity">
    <text evidence="2">Belongs to the glycosyl hydrolase 3 family.</text>
</comment>
<dbReference type="RefSeq" id="WP_201336116.1">
    <property type="nucleotide sequence ID" value="NZ_BOCI01000278.1"/>
</dbReference>
<organism evidence="7 8">
    <name type="scientific">Lactobacillus nasalidis</name>
    <dbReference type="NCBI Taxonomy" id="2797258"/>
    <lineage>
        <taxon>Bacteria</taxon>
        <taxon>Bacillati</taxon>
        <taxon>Bacillota</taxon>
        <taxon>Bacilli</taxon>
        <taxon>Lactobacillales</taxon>
        <taxon>Lactobacillaceae</taxon>
        <taxon>Lactobacillus</taxon>
    </lineage>
</organism>
<evidence type="ECO:0000259" key="6">
    <source>
        <dbReference type="Pfam" id="PF00933"/>
    </source>
</evidence>
<dbReference type="InterPro" id="IPR001764">
    <property type="entry name" value="Glyco_hydro_3_N"/>
</dbReference>
<keyword evidence="4" id="KW-0378">Hydrolase</keyword>
<feature type="domain" description="Glycoside hydrolase family 3 N-terminal" evidence="6">
    <location>
        <begin position="4"/>
        <end position="314"/>
    </location>
</feature>
<dbReference type="PANTHER" id="PTHR30480:SF13">
    <property type="entry name" value="BETA-HEXOSAMINIDASE"/>
    <property type="match status" value="1"/>
</dbReference>
<dbReference type="Pfam" id="PF00933">
    <property type="entry name" value="Glyco_hydro_3"/>
    <property type="match status" value="1"/>
</dbReference>
<evidence type="ECO:0000256" key="1">
    <source>
        <dbReference type="ARBA" id="ARBA00001231"/>
    </source>
</evidence>
<dbReference type="PANTHER" id="PTHR30480">
    <property type="entry name" value="BETA-HEXOSAMINIDASE-RELATED"/>
    <property type="match status" value="1"/>
</dbReference>
<reference evidence="8" key="1">
    <citation type="submission" date="2021-01" db="EMBL/GenBank/DDBJ databases">
        <title>Draft genome sequence of Nasalis larvatus strain YZ03.</title>
        <authorList>
            <person name="Suzuki-Hashido N."/>
            <person name="Tsuchida S."/>
            <person name="Hayakawa T."/>
        </authorList>
    </citation>
    <scope>NUCLEOTIDE SEQUENCE [LARGE SCALE GENOMIC DNA]</scope>
    <source>
        <strain evidence="8">YZ03</strain>
    </source>
</reference>
<sequence length="320" mass="34594">MSVLTQKLAQLYLPDSTGDFAENLRMLERYQPAGLLLFARDLAGLSEETVKEQLAAYRQARPGLIIAIDQEGGLVSRLSALYPDRSYPSQADLLEKGLDFFLEQSKKTALELKNLGINLNFAPVADLAMDPASFIYSRTFKTSPEKSGQAVSAFVKLYRQLGLACCAKHFPGYGDAGDTHHAPASDHRTPAQGKLDLQPFQAAISSGVPAVMVSHLHVPLYSDRPASLAPEVYRLLKQELHYSGVALTDDLAMAAPLDYAAEKQTCPEVLALAAGADLLLGGQLAKLPDLEAAVERGDLPEGRIADALTRVQTLQDSFSL</sequence>
<evidence type="ECO:0000313" key="7">
    <source>
        <dbReference type="EMBL" id="GHW01314.1"/>
    </source>
</evidence>
<dbReference type="Gene3D" id="3.20.20.300">
    <property type="entry name" value="Glycoside hydrolase, family 3, N-terminal domain"/>
    <property type="match status" value="1"/>
</dbReference>
<dbReference type="InterPro" id="IPR036962">
    <property type="entry name" value="Glyco_hydro_3_N_sf"/>
</dbReference>
<gene>
    <name evidence="7" type="ORF">lacNasYZ03_10010</name>
</gene>
<keyword evidence="8" id="KW-1185">Reference proteome</keyword>
<evidence type="ECO:0000313" key="8">
    <source>
        <dbReference type="Proteomes" id="UP000616547"/>
    </source>
</evidence>
<comment type="catalytic activity">
    <reaction evidence="1">
        <text>Hydrolysis of terminal non-reducing N-acetyl-D-hexosamine residues in N-acetyl-beta-D-hexosaminides.</text>
        <dbReference type="EC" id="3.2.1.52"/>
    </reaction>
</comment>
<name>A0ABQ3W889_9LACO</name>
<dbReference type="EMBL" id="BOCI01000278">
    <property type="protein sequence ID" value="GHW01314.1"/>
    <property type="molecule type" value="Genomic_DNA"/>
</dbReference>
<evidence type="ECO:0000256" key="4">
    <source>
        <dbReference type="ARBA" id="ARBA00022801"/>
    </source>
</evidence>
<accession>A0ABQ3W889</accession>
<protein>
    <recommendedName>
        <fullName evidence="3">beta-N-acetylhexosaminidase</fullName>
        <ecNumber evidence="3">3.2.1.52</ecNumber>
    </recommendedName>
</protein>
<keyword evidence="5" id="KW-0326">Glycosidase</keyword>
<comment type="caution">
    <text evidence="7">The sequence shown here is derived from an EMBL/GenBank/DDBJ whole genome shotgun (WGS) entry which is preliminary data.</text>
</comment>
<dbReference type="EC" id="3.2.1.52" evidence="3"/>